<evidence type="ECO:0000313" key="6">
    <source>
        <dbReference type="Proteomes" id="UP000066480"/>
    </source>
</evidence>
<proteinExistence type="predicted"/>
<evidence type="ECO:0000259" key="4">
    <source>
        <dbReference type="SMART" id="SM00418"/>
    </source>
</evidence>
<dbReference type="InterPro" id="IPR036388">
    <property type="entry name" value="WH-like_DNA-bd_sf"/>
</dbReference>
<dbReference type="GO" id="GO:0003700">
    <property type="term" value="F:DNA-binding transcription factor activity"/>
    <property type="evidence" value="ECO:0007669"/>
    <property type="project" value="InterPro"/>
</dbReference>
<dbReference type="CDD" id="cd00090">
    <property type="entry name" value="HTH_ARSR"/>
    <property type="match status" value="1"/>
</dbReference>
<evidence type="ECO:0000256" key="1">
    <source>
        <dbReference type="ARBA" id="ARBA00023015"/>
    </source>
</evidence>
<dbReference type="SMART" id="SM00418">
    <property type="entry name" value="HTH_ARSR"/>
    <property type="match status" value="1"/>
</dbReference>
<evidence type="ECO:0000313" key="5">
    <source>
        <dbReference type="EMBL" id="AKU14814.1"/>
    </source>
</evidence>
<evidence type="ECO:0000256" key="3">
    <source>
        <dbReference type="ARBA" id="ARBA00023163"/>
    </source>
</evidence>
<dbReference type="GO" id="GO:0003677">
    <property type="term" value="F:DNA binding"/>
    <property type="evidence" value="ECO:0007669"/>
    <property type="project" value="UniProtKB-KW"/>
</dbReference>
<reference evidence="5 6" key="1">
    <citation type="submission" date="2015-03" db="EMBL/GenBank/DDBJ databases">
        <title>Luteipulveratus halotolerans sp. nov., a novel actinobacterium (Dermacoccaceae) from Sarawak, Malaysia.</title>
        <authorList>
            <person name="Juboi H."/>
            <person name="Basik A."/>
            <person name="Shamsul S.S."/>
            <person name="Arnold P."/>
            <person name="Schmitt E.K."/>
            <person name="Sanglier J.-J."/>
            <person name="Yeo T."/>
        </authorList>
    </citation>
    <scope>NUCLEOTIDE SEQUENCE [LARGE SCALE GENOMIC DNA]</scope>
    <source>
        <strain evidence="5 6">MN07-A0370</strain>
    </source>
</reference>
<name>A0A0K1JDN1_9MICO</name>
<keyword evidence="1" id="KW-0805">Transcription regulation</keyword>
<dbReference type="KEGG" id="lmoi:VV02_01255"/>
<accession>A0A0K1JDN1</accession>
<dbReference type="EMBL" id="CP011112">
    <property type="protein sequence ID" value="AKU14814.1"/>
    <property type="molecule type" value="Genomic_DNA"/>
</dbReference>
<keyword evidence="6" id="KW-1185">Reference proteome</keyword>
<dbReference type="InterPro" id="IPR011991">
    <property type="entry name" value="ArsR-like_HTH"/>
</dbReference>
<keyword evidence="2" id="KW-0238">DNA-binding</keyword>
<dbReference type="PANTHER" id="PTHR43132:SF6">
    <property type="entry name" value="HTH-TYPE TRANSCRIPTIONAL REPRESSOR CZRA"/>
    <property type="match status" value="1"/>
</dbReference>
<organism evidence="5 6">
    <name type="scientific">Luteipulveratus mongoliensis</name>
    <dbReference type="NCBI Taxonomy" id="571913"/>
    <lineage>
        <taxon>Bacteria</taxon>
        <taxon>Bacillati</taxon>
        <taxon>Actinomycetota</taxon>
        <taxon>Actinomycetes</taxon>
        <taxon>Micrococcales</taxon>
        <taxon>Dermacoccaceae</taxon>
        <taxon>Luteipulveratus</taxon>
    </lineage>
</organism>
<dbReference type="InterPro" id="IPR001845">
    <property type="entry name" value="HTH_ArsR_DNA-bd_dom"/>
</dbReference>
<dbReference type="OrthoDB" id="3460651at2"/>
<dbReference type="Pfam" id="PF12840">
    <property type="entry name" value="HTH_20"/>
    <property type="match status" value="1"/>
</dbReference>
<feature type="domain" description="HTH arsR-type" evidence="4">
    <location>
        <begin position="244"/>
        <end position="318"/>
    </location>
</feature>
<dbReference type="PATRIC" id="fig|571913.6.peg.258"/>
<dbReference type="STRING" id="571913.VV02_01255"/>
<dbReference type="AlphaFoldDB" id="A0A0K1JDN1"/>
<dbReference type="Gene3D" id="1.10.10.10">
    <property type="entry name" value="Winged helix-like DNA-binding domain superfamily/Winged helix DNA-binding domain"/>
    <property type="match status" value="1"/>
</dbReference>
<dbReference type="PANTHER" id="PTHR43132">
    <property type="entry name" value="ARSENICAL RESISTANCE OPERON REPRESSOR ARSR-RELATED"/>
    <property type="match status" value="1"/>
</dbReference>
<dbReference type="Proteomes" id="UP000066480">
    <property type="component" value="Chromosome"/>
</dbReference>
<dbReference type="InterPro" id="IPR051011">
    <property type="entry name" value="Metal_resp_trans_reg"/>
</dbReference>
<evidence type="ECO:0000256" key="2">
    <source>
        <dbReference type="ARBA" id="ARBA00023125"/>
    </source>
</evidence>
<dbReference type="InterPro" id="IPR036390">
    <property type="entry name" value="WH_DNA-bd_sf"/>
</dbReference>
<sequence length="318" mass="34775">MGTWQVPASVLANARFDVSPMAEVAGALGHLSRDRSRGERAFVAAHAEAFDQMLADHPGRAAVVDHHFRKGWLADFLSLPPDRPSPTFADELALVESLGDKQIRADLRESSPSTLPRVLTRPGVATHAVELLDWLWTHTIASDWPRRERILRADIVARTSRLATHGWAGVLRDLGRNREWLDGEELRINRAEYPTRRLDADAQLTFIPVGWVASWVGWALPKRYAVYYPVTGALAPLAGGSPDGLGRLVGPNRARILLELADPASTTALAARTDLPLGAVGNHLKVLLDSGLVLRRRSGREVLYWRTALGDGLVAAGS</sequence>
<dbReference type="SUPFAM" id="SSF46785">
    <property type="entry name" value="Winged helix' DNA-binding domain"/>
    <property type="match status" value="1"/>
</dbReference>
<keyword evidence="3" id="KW-0804">Transcription</keyword>
<dbReference type="RefSeq" id="WP_052589354.1">
    <property type="nucleotide sequence ID" value="NZ_CP011112.1"/>
</dbReference>
<gene>
    <name evidence="5" type="ORF">VV02_01255</name>
</gene>
<protein>
    <recommendedName>
        <fullName evidence="4">HTH arsR-type domain-containing protein</fullName>
    </recommendedName>
</protein>